<evidence type="ECO:0000256" key="5">
    <source>
        <dbReference type="ARBA" id="ARBA00023163"/>
    </source>
</evidence>
<dbReference type="Gene3D" id="1.10.10.60">
    <property type="entry name" value="Homeodomain-like"/>
    <property type="match status" value="1"/>
</dbReference>
<dbReference type="PRINTS" id="PR00032">
    <property type="entry name" value="HTHARAC"/>
</dbReference>
<keyword evidence="4" id="KW-0238">DNA-binding</keyword>
<protein>
    <recommendedName>
        <fullName evidence="10">HTH araC/xylS-type domain-containing protein</fullName>
    </recommendedName>
</protein>
<dbReference type="InterPro" id="IPR020449">
    <property type="entry name" value="Tscrpt_reg_AraC-type_HTH"/>
</dbReference>
<keyword evidence="5" id="KW-0804">Transcription</keyword>
<keyword evidence="3" id="KW-0805">Transcription regulation</keyword>
<dbReference type="PROSITE" id="PS00041">
    <property type="entry name" value="HTH_ARAC_FAMILY_1"/>
    <property type="match status" value="1"/>
</dbReference>
<dbReference type="OrthoDB" id="7349394at2"/>
<sequence length="544" mass="59331">MSPPHPSDLSALYDRANAYYPTLPSALTGLLRQFVRERRLLECAVSLSGIGTLTMTRSGDQVTCDWLNGTLLPPNPESAGLDSALLVDAAVRAAQWVSEPAHTSPRPRHPTRSRTLPLPYNGDRLGDLHVHWTVGDGDEALILAQAPEIAQQLAFLAKRDEAQSWAARTLGRPYGLIGLGRAARALDRFLEKAAPSRLPVLLTGEFGTETTAVAAMIHGLGPQRSGPFVQILAADPTGDPAAWLDRAAGGTLFIREVEALSPGFQSQLLHHMPSRLGQGSGYDRPPVRLIAATSVNLKDVARDGRFSRSLLSELDFLATTLPPLRERPEDLPALIGAALAQHGYGADTRITPDLLALCRAYAWPENGFELERVMARLAVMGDGGPIQRRDVQHHAPWLLPADPAPADAAAPPTDLDHWVRCAIDKDGAALNGHHAGLKRALFYLADHFARPITLDELAGQAHVSPSHLSYLFRTELQTSFKTLLGRLRLRKASELLLADQRQPITDIAMSVGFADLSHFEKSFRRHWGQSPREFRRDAGAADRH</sequence>
<evidence type="ECO:0000313" key="9">
    <source>
        <dbReference type="Proteomes" id="UP000216361"/>
    </source>
</evidence>
<dbReference type="GO" id="GO:0043565">
    <property type="term" value="F:sequence-specific DNA binding"/>
    <property type="evidence" value="ECO:0007669"/>
    <property type="project" value="InterPro"/>
</dbReference>
<feature type="domain" description="HTH araC/xylS-type" evidence="6">
    <location>
        <begin position="438"/>
        <end position="537"/>
    </location>
</feature>
<dbReference type="RefSeq" id="WP_094410430.1">
    <property type="nucleotide sequence ID" value="NZ_BMJZ01000003.1"/>
</dbReference>
<dbReference type="PANTHER" id="PTHR32071">
    <property type="entry name" value="TRANSCRIPTIONAL REGULATORY PROTEIN"/>
    <property type="match status" value="1"/>
</dbReference>
<dbReference type="InterPro" id="IPR027417">
    <property type="entry name" value="P-loop_NTPase"/>
</dbReference>
<dbReference type="GO" id="GO:0005524">
    <property type="term" value="F:ATP binding"/>
    <property type="evidence" value="ECO:0007669"/>
    <property type="project" value="UniProtKB-KW"/>
</dbReference>
<keyword evidence="2" id="KW-0067">ATP-binding</keyword>
<evidence type="ECO:0008006" key="10">
    <source>
        <dbReference type="Google" id="ProtNLM"/>
    </source>
</evidence>
<dbReference type="GO" id="GO:0003700">
    <property type="term" value="F:DNA-binding transcription factor activity"/>
    <property type="evidence" value="ECO:0007669"/>
    <property type="project" value="InterPro"/>
</dbReference>
<reference evidence="8 9" key="1">
    <citation type="submission" date="2017-07" db="EMBL/GenBank/DDBJ databases">
        <title>Elstera cyanobacteriorum sp. nov., a novel bacterium isolated from cyanobacterial aggregates in a eutrophic lake.</title>
        <authorList>
            <person name="Cai H."/>
        </authorList>
    </citation>
    <scope>NUCLEOTIDE SEQUENCE [LARGE SCALE GENOMIC DNA]</scope>
    <source>
        <strain evidence="8 9">TH019</strain>
    </source>
</reference>
<comment type="caution">
    <text evidence="8">The sequence shown here is derived from an EMBL/GenBank/DDBJ whole genome shotgun (WGS) entry which is preliminary data.</text>
</comment>
<dbReference type="InterPro" id="IPR002078">
    <property type="entry name" value="Sigma_54_int"/>
</dbReference>
<evidence type="ECO:0000256" key="3">
    <source>
        <dbReference type="ARBA" id="ARBA00023015"/>
    </source>
</evidence>
<keyword evidence="1" id="KW-0547">Nucleotide-binding</keyword>
<name>A0A255XIT1_9PROT</name>
<dbReference type="SUPFAM" id="SSF46689">
    <property type="entry name" value="Homeodomain-like"/>
    <property type="match status" value="2"/>
</dbReference>
<dbReference type="Pfam" id="PF25601">
    <property type="entry name" value="AAA_lid_14"/>
    <property type="match status" value="1"/>
</dbReference>
<dbReference type="PROSITE" id="PS01124">
    <property type="entry name" value="HTH_ARAC_FAMILY_2"/>
    <property type="match status" value="1"/>
</dbReference>
<dbReference type="SMART" id="SM00342">
    <property type="entry name" value="HTH_ARAC"/>
    <property type="match status" value="1"/>
</dbReference>
<dbReference type="InterPro" id="IPR018060">
    <property type="entry name" value="HTH_AraC"/>
</dbReference>
<dbReference type="Gene3D" id="1.10.8.60">
    <property type="match status" value="1"/>
</dbReference>
<evidence type="ECO:0000256" key="2">
    <source>
        <dbReference type="ARBA" id="ARBA00022840"/>
    </source>
</evidence>
<evidence type="ECO:0000256" key="1">
    <source>
        <dbReference type="ARBA" id="ARBA00022741"/>
    </source>
</evidence>
<dbReference type="InterPro" id="IPR018062">
    <property type="entry name" value="HTH_AraC-typ_CS"/>
</dbReference>
<evidence type="ECO:0000259" key="6">
    <source>
        <dbReference type="PROSITE" id="PS01124"/>
    </source>
</evidence>
<accession>A0A255XIT1</accession>
<dbReference type="Proteomes" id="UP000216361">
    <property type="component" value="Unassembled WGS sequence"/>
</dbReference>
<dbReference type="Pfam" id="PF12833">
    <property type="entry name" value="HTH_18"/>
    <property type="match status" value="1"/>
</dbReference>
<gene>
    <name evidence="8" type="ORF">CHR90_17595</name>
</gene>
<evidence type="ECO:0000256" key="4">
    <source>
        <dbReference type="ARBA" id="ARBA00023125"/>
    </source>
</evidence>
<dbReference type="InterPro" id="IPR009057">
    <property type="entry name" value="Homeodomain-like_sf"/>
</dbReference>
<dbReference type="SUPFAM" id="SSF52540">
    <property type="entry name" value="P-loop containing nucleoside triphosphate hydrolases"/>
    <property type="match status" value="1"/>
</dbReference>
<dbReference type="AlphaFoldDB" id="A0A255XIT1"/>
<proteinExistence type="predicted"/>
<dbReference type="CDD" id="cd00009">
    <property type="entry name" value="AAA"/>
    <property type="match status" value="1"/>
</dbReference>
<dbReference type="Gene3D" id="3.40.50.300">
    <property type="entry name" value="P-loop containing nucleotide triphosphate hydrolases"/>
    <property type="match status" value="1"/>
</dbReference>
<organism evidence="8 9">
    <name type="scientific">Elstera cyanobacteriorum</name>
    <dbReference type="NCBI Taxonomy" id="2022747"/>
    <lineage>
        <taxon>Bacteria</taxon>
        <taxon>Pseudomonadati</taxon>
        <taxon>Pseudomonadota</taxon>
        <taxon>Alphaproteobacteria</taxon>
        <taxon>Rhodospirillales</taxon>
        <taxon>Rhodospirillaceae</taxon>
        <taxon>Elstera</taxon>
    </lineage>
</organism>
<keyword evidence="9" id="KW-1185">Reference proteome</keyword>
<dbReference type="PROSITE" id="PS50045">
    <property type="entry name" value="SIGMA54_INTERACT_4"/>
    <property type="match status" value="1"/>
</dbReference>
<dbReference type="EMBL" id="NOXS01000035">
    <property type="protein sequence ID" value="OYQ16792.1"/>
    <property type="molecule type" value="Genomic_DNA"/>
</dbReference>
<evidence type="ECO:0000313" key="8">
    <source>
        <dbReference type="EMBL" id="OYQ16792.1"/>
    </source>
</evidence>
<evidence type="ECO:0000259" key="7">
    <source>
        <dbReference type="PROSITE" id="PS50045"/>
    </source>
</evidence>
<dbReference type="InterPro" id="IPR058031">
    <property type="entry name" value="AAA_lid_NorR"/>
</dbReference>
<dbReference type="Pfam" id="PF14532">
    <property type="entry name" value="Sigma54_activ_2"/>
    <property type="match status" value="1"/>
</dbReference>
<feature type="domain" description="Sigma-54 factor interaction" evidence="7">
    <location>
        <begin position="176"/>
        <end position="379"/>
    </location>
</feature>